<dbReference type="PANTHER" id="PTHR45784">
    <property type="entry name" value="C-TYPE LECTIN DOMAIN FAMILY 20 MEMBER A-RELATED"/>
    <property type="match status" value="1"/>
</dbReference>
<dbReference type="InterPro" id="IPR016187">
    <property type="entry name" value="CTDL_fold"/>
</dbReference>
<dbReference type="SMART" id="SM00034">
    <property type="entry name" value="CLECT"/>
    <property type="match status" value="2"/>
</dbReference>
<reference evidence="2" key="1">
    <citation type="submission" date="2025-08" db="UniProtKB">
        <authorList>
            <consortium name="Ensembl"/>
        </authorList>
    </citation>
    <scope>IDENTIFICATION</scope>
</reference>
<dbReference type="GeneTree" id="ENSGT01100000263473"/>
<evidence type="ECO:0000259" key="1">
    <source>
        <dbReference type="PROSITE" id="PS50041"/>
    </source>
</evidence>
<dbReference type="PANTHER" id="PTHR45784:SF3">
    <property type="entry name" value="C-TYPE LECTIN DOMAIN FAMILY 4 MEMBER K-LIKE-RELATED"/>
    <property type="match status" value="1"/>
</dbReference>
<feature type="domain" description="C-type lectin" evidence="1">
    <location>
        <begin position="38"/>
        <end position="155"/>
    </location>
</feature>
<dbReference type="Ensembl" id="ENSONIT00000063394.1">
    <property type="protein sequence ID" value="ENSONIP00000072886.1"/>
    <property type="gene ID" value="ENSONIG00000032554.1"/>
</dbReference>
<protein>
    <recommendedName>
        <fullName evidence="1">C-type lectin domain-containing protein</fullName>
    </recommendedName>
</protein>
<dbReference type="InParanoid" id="A0A669EPD2"/>
<reference evidence="2" key="2">
    <citation type="submission" date="2025-09" db="UniProtKB">
        <authorList>
            <consortium name="Ensembl"/>
        </authorList>
    </citation>
    <scope>IDENTIFICATION</scope>
</reference>
<dbReference type="InterPro" id="IPR001304">
    <property type="entry name" value="C-type_lectin-like"/>
</dbReference>
<dbReference type="SUPFAM" id="SSF56436">
    <property type="entry name" value="C-type lectin-like"/>
    <property type="match status" value="2"/>
</dbReference>
<keyword evidence="3" id="KW-1185">Reference proteome</keyword>
<dbReference type="PROSITE" id="PS50041">
    <property type="entry name" value="C_TYPE_LECTIN_2"/>
    <property type="match status" value="2"/>
</dbReference>
<evidence type="ECO:0000313" key="3">
    <source>
        <dbReference type="Proteomes" id="UP000005207"/>
    </source>
</evidence>
<name>A0A669EPD2_ORENI</name>
<evidence type="ECO:0000313" key="2">
    <source>
        <dbReference type="Ensembl" id="ENSONIP00000072886.1"/>
    </source>
</evidence>
<organism evidence="2 3">
    <name type="scientific">Oreochromis niloticus</name>
    <name type="common">Nile tilapia</name>
    <name type="synonym">Tilapia nilotica</name>
    <dbReference type="NCBI Taxonomy" id="8128"/>
    <lineage>
        <taxon>Eukaryota</taxon>
        <taxon>Metazoa</taxon>
        <taxon>Chordata</taxon>
        <taxon>Craniata</taxon>
        <taxon>Vertebrata</taxon>
        <taxon>Euteleostomi</taxon>
        <taxon>Actinopterygii</taxon>
        <taxon>Neopterygii</taxon>
        <taxon>Teleostei</taxon>
        <taxon>Neoteleostei</taxon>
        <taxon>Acanthomorphata</taxon>
        <taxon>Ovalentaria</taxon>
        <taxon>Cichlomorphae</taxon>
        <taxon>Cichliformes</taxon>
        <taxon>Cichlidae</taxon>
        <taxon>African cichlids</taxon>
        <taxon>Pseudocrenilabrinae</taxon>
        <taxon>Oreochromini</taxon>
        <taxon>Oreochromis</taxon>
    </lineage>
</organism>
<feature type="domain" description="C-type lectin" evidence="1">
    <location>
        <begin position="150"/>
        <end position="264"/>
    </location>
</feature>
<dbReference type="Proteomes" id="UP000005207">
    <property type="component" value="Unplaced"/>
</dbReference>
<gene>
    <name evidence="2" type="primary">LOC109201016</name>
</gene>
<dbReference type="AlphaFoldDB" id="A0A669EPD2"/>
<dbReference type="Pfam" id="PF00059">
    <property type="entry name" value="Lectin_C"/>
    <property type="match status" value="2"/>
</dbReference>
<dbReference type="InterPro" id="IPR016186">
    <property type="entry name" value="C-type_lectin-like/link_sf"/>
</dbReference>
<sequence>MINNDRAAEDEIHEDVFTVFQLSVMKRCGLILLLLSGYVMVCHFQSDQLVRQLHLVDLQKSWNDAQQYCRDEYVDLAIVNSSALIQEAQKWAGSTEVWIGLSKSGWKWSRLGPVQSSWFNSWSPGQPGTGECVTISSDGSWSTKQCSEQHSFFCFNGMSSSIILVPTLMTWPDAQSYCRQTYIDLSSMIDSNVNTMVANMLTSSNQAWIGLYRNYWTWSNLSTASNLPWGPGQPDDTQNCATIDASTGSFYSHNCNEQRPFLCSRGESVLCTVWSSWAHLDTLGTTLSILWVALSFGVRSLCGRVSLPVPVPPTQEQEVLVE</sequence>
<accession>A0A669EPD2</accession>
<proteinExistence type="predicted"/>
<dbReference type="OMA" id="KFIEMEM"/>
<dbReference type="Gene3D" id="3.10.100.10">
    <property type="entry name" value="Mannose-Binding Protein A, subunit A"/>
    <property type="match status" value="2"/>
</dbReference>